<evidence type="ECO:0000256" key="1">
    <source>
        <dbReference type="SAM" id="MobiDB-lite"/>
    </source>
</evidence>
<gene>
    <name evidence="2" type="ORF">IEQ31_06860</name>
</gene>
<organism evidence="2 3">
    <name type="scientific">Microbispora bryophytorum subsp. camponoti</name>
    <dbReference type="NCBI Taxonomy" id="1677852"/>
    <lineage>
        <taxon>Bacteria</taxon>
        <taxon>Bacillati</taxon>
        <taxon>Actinomycetota</taxon>
        <taxon>Actinomycetes</taxon>
        <taxon>Streptosporangiales</taxon>
        <taxon>Streptosporangiaceae</taxon>
        <taxon>Microbispora</taxon>
    </lineage>
</organism>
<comment type="caution">
    <text evidence="2">The sequence shown here is derived from an EMBL/GenBank/DDBJ whole genome shotgun (WGS) entry which is preliminary data.</text>
</comment>
<dbReference type="RefSeq" id="WP_191050649.1">
    <property type="nucleotide sequence ID" value="NZ_JACXRZ010000004.1"/>
</dbReference>
<name>A0ABR8KYZ8_9ACTN</name>
<dbReference type="PROSITE" id="PS51257">
    <property type="entry name" value="PROKAR_LIPOPROTEIN"/>
    <property type="match status" value="1"/>
</dbReference>
<accession>A0ABR8KYZ8</accession>
<evidence type="ECO:0000313" key="3">
    <source>
        <dbReference type="Proteomes" id="UP000653231"/>
    </source>
</evidence>
<proteinExistence type="predicted"/>
<feature type="compositionally biased region" description="Low complexity" evidence="1">
    <location>
        <begin position="52"/>
        <end position="77"/>
    </location>
</feature>
<sequence>MRSTTVASNSAAGLVLAAGSVTVLLAGCGEVPARSFAAVPVNRAVTLTPVVTSSSATPAPSPVPSSSATPSPSATPSDLAGCQDGDCEVRVREGAGIPIDPRLGVDEITVMGLRGDAVRLAFTGTSTVVDGANINISRSCYNDRCRVSGAVTIGTSRPGRVGDVGLRLAQVAGDTAVLVLEPATR</sequence>
<evidence type="ECO:0000313" key="2">
    <source>
        <dbReference type="EMBL" id="MBD3142902.1"/>
    </source>
</evidence>
<keyword evidence="3" id="KW-1185">Reference proteome</keyword>
<reference evidence="2 3" key="1">
    <citation type="submission" date="2020-09" db="EMBL/GenBank/DDBJ databases">
        <title>Actinomycete isolated from the Camponotus japonicus Mayr.</title>
        <authorList>
            <person name="Gong X."/>
        </authorList>
    </citation>
    <scope>NUCLEOTIDE SEQUENCE [LARGE SCALE GENOMIC DNA]</scope>
    <source>
        <strain evidence="2 3">2C-HV3</strain>
    </source>
</reference>
<dbReference type="EMBL" id="JACXRZ010000004">
    <property type="protein sequence ID" value="MBD3142902.1"/>
    <property type="molecule type" value="Genomic_DNA"/>
</dbReference>
<feature type="region of interest" description="Disordered" evidence="1">
    <location>
        <begin position="52"/>
        <end position="81"/>
    </location>
</feature>
<dbReference type="Proteomes" id="UP000653231">
    <property type="component" value="Unassembled WGS sequence"/>
</dbReference>
<protein>
    <recommendedName>
        <fullName evidence="4">DUF3060 domain-containing protein</fullName>
    </recommendedName>
</protein>
<evidence type="ECO:0008006" key="4">
    <source>
        <dbReference type="Google" id="ProtNLM"/>
    </source>
</evidence>